<evidence type="ECO:0000313" key="3">
    <source>
        <dbReference type="EMBL" id="RHB33822.1"/>
    </source>
</evidence>
<dbReference type="Proteomes" id="UP000284379">
    <property type="component" value="Unassembled WGS sequence"/>
</dbReference>
<gene>
    <name evidence="3" type="ORF">DW888_15140</name>
</gene>
<dbReference type="Gene3D" id="3.90.1150.140">
    <property type="match status" value="1"/>
</dbReference>
<comment type="caution">
    <text evidence="3">The sequence shown here is derived from an EMBL/GenBank/DDBJ whole genome shotgun (WGS) entry which is preliminary data.</text>
</comment>
<dbReference type="Pfam" id="PF20732">
    <property type="entry name" value="NamZ_C"/>
    <property type="match status" value="1"/>
</dbReference>
<dbReference type="EMBL" id="QSGO01000013">
    <property type="protein sequence ID" value="RHB33822.1"/>
    <property type="molecule type" value="Genomic_DNA"/>
</dbReference>
<dbReference type="InterPro" id="IPR048502">
    <property type="entry name" value="NamZ_N"/>
</dbReference>
<dbReference type="RefSeq" id="WP_122201883.1">
    <property type="nucleotide sequence ID" value="NZ_CABJFV010000013.1"/>
</dbReference>
<evidence type="ECO:0000259" key="1">
    <source>
        <dbReference type="Pfam" id="PF07075"/>
    </source>
</evidence>
<evidence type="ECO:0000259" key="2">
    <source>
        <dbReference type="Pfam" id="PF20732"/>
    </source>
</evidence>
<protein>
    <submittedName>
        <fullName evidence="3">DUF1343 domain-containing protein</fullName>
    </submittedName>
</protein>
<dbReference type="Pfam" id="PF07075">
    <property type="entry name" value="NamZ_N"/>
    <property type="match status" value="1"/>
</dbReference>
<dbReference type="Gene3D" id="3.40.50.12170">
    <property type="entry name" value="Uncharacterised protein PF07075, DUF1343"/>
    <property type="match status" value="1"/>
</dbReference>
<reference evidence="3 4" key="1">
    <citation type="submission" date="2018-08" db="EMBL/GenBank/DDBJ databases">
        <title>A genome reference for cultivated species of the human gut microbiota.</title>
        <authorList>
            <person name="Zou Y."/>
            <person name="Xue W."/>
            <person name="Luo G."/>
        </authorList>
    </citation>
    <scope>NUCLEOTIDE SEQUENCE [LARGE SCALE GENOMIC DNA]</scope>
    <source>
        <strain evidence="3 4">AM40-30BH</strain>
    </source>
</reference>
<dbReference type="GO" id="GO:0033922">
    <property type="term" value="F:peptidoglycan beta-N-acetylmuramidase activity"/>
    <property type="evidence" value="ECO:0007669"/>
    <property type="project" value="InterPro"/>
</dbReference>
<name>A0A413VJU8_9BACE</name>
<accession>A0A413VJU8</accession>
<feature type="domain" description="Peptidoglycan beta-N-acetylmuramidase NamZ N-terminal" evidence="1">
    <location>
        <begin position="44"/>
        <end position="244"/>
    </location>
</feature>
<organism evidence="3 4">
    <name type="scientific">Bacteroides nordii</name>
    <dbReference type="NCBI Taxonomy" id="291645"/>
    <lineage>
        <taxon>Bacteria</taxon>
        <taxon>Pseudomonadati</taxon>
        <taxon>Bacteroidota</taxon>
        <taxon>Bacteroidia</taxon>
        <taxon>Bacteroidales</taxon>
        <taxon>Bacteroidaceae</taxon>
        <taxon>Bacteroides</taxon>
    </lineage>
</organism>
<dbReference type="PANTHER" id="PTHR42915">
    <property type="entry name" value="HYPOTHETICAL 460 KDA PROTEIN IN FEUA-SIGW INTERGENIC REGION [PRECURSOR]"/>
    <property type="match status" value="1"/>
</dbReference>
<sequence>MHRKIIFILTSLFIGISTLFAEGTLATGAERTEEYLPLLKGKRVGMVVNHTSIVGEEQTCLLDTLLQLNINVVKVFAPEHGFRGNADAGETIKDGKDSRTGIPLISLYGNNKKPTMQQLQDIDIIIFDIQDVGARFYTYISTMFYVMEACAENGKEMIVLDRPNPCDYIDGPILRPAFRSFVGILPIPILHGCTIGELALMINGEGWINKTPDACRLTVIPMTGWEHGQPYSLPIKPSPNLPNDQAIRLYASLCPFEATRISVGRGTTFPFQVLGAPDKKYGDFTFTPHSLPGFDKNPMHKDQLCYGEDLRRVANIDGFTLRYFLRFYWKSNAGSAFFDRARWFDLLMGTDTVRKEILAGKSETEIRAGWKTELQKYKEMREKYLLY</sequence>
<dbReference type="InterPro" id="IPR008302">
    <property type="entry name" value="NamZ"/>
</dbReference>
<evidence type="ECO:0000313" key="4">
    <source>
        <dbReference type="Proteomes" id="UP000284379"/>
    </source>
</evidence>
<proteinExistence type="predicted"/>
<dbReference type="PIRSF" id="PIRSF016719">
    <property type="entry name" value="UCP016719"/>
    <property type="match status" value="1"/>
</dbReference>
<dbReference type="PANTHER" id="PTHR42915:SF1">
    <property type="entry name" value="PEPTIDOGLYCAN BETA-N-ACETYLMURAMIDASE NAMZ"/>
    <property type="match status" value="1"/>
</dbReference>
<feature type="domain" description="Peptidoglycan beta-N-acetylmuramidase NamZ C-terminal" evidence="2">
    <location>
        <begin position="249"/>
        <end position="387"/>
    </location>
</feature>
<dbReference type="InterPro" id="IPR048503">
    <property type="entry name" value="NamZ_C"/>
</dbReference>
<dbReference type="AlphaFoldDB" id="A0A413VJU8"/>